<dbReference type="GO" id="GO:0051287">
    <property type="term" value="F:NAD binding"/>
    <property type="evidence" value="ECO:0007669"/>
    <property type="project" value="InterPro"/>
</dbReference>
<dbReference type="GO" id="GO:0000271">
    <property type="term" value="P:polysaccharide biosynthetic process"/>
    <property type="evidence" value="ECO:0007669"/>
    <property type="project" value="InterPro"/>
</dbReference>
<proteinExistence type="inferred from homology"/>
<evidence type="ECO:0000256" key="3">
    <source>
        <dbReference type="PIRNR" id="PIRNR000124"/>
    </source>
</evidence>
<evidence type="ECO:0000313" key="5">
    <source>
        <dbReference type="EMBL" id="GGG90998.1"/>
    </source>
</evidence>
<dbReference type="SUPFAM" id="SSF48179">
    <property type="entry name" value="6-phosphogluconate dehydrogenase C-terminal domain-like"/>
    <property type="match status" value="1"/>
</dbReference>
<dbReference type="Gene3D" id="3.40.50.720">
    <property type="entry name" value="NAD(P)-binding Rossmann-like Domain"/>
    <property type="match status" value="2"/>
</dbReference>
<dbReference type="PANTHER" id="PTHR43491">
    <property type="entry name" value="UDP-N-ACETYL-D-MANNOSAMINE DEHYDROGENASE"/>
    <property type="match status" value="1"/>
</dbReference>
<dbReference type="GO" id="GO:0016628">
    <property type="term" value="F:oxidoreductase activity, acting on the CH-CH group of donors, NAD or NADP as acceptor"/>
    <property type="evidence" value="ECO:0007669"/>
    <property type="project" value="InterPro"/>
</dbReference>
<dbReference type="InterPro" id="IPR014026">
    <property type="entry name" value="UDP-Glc/GDP-Man_DH_dimer"/>
</dbReference>
<dbReference type="SUPFAM" id="SSF52413">
    <property type="entry name" value="UDP-glucose/GDP-mannose dehydrogenase C-terminal domain"/>
    <property type="match status" value="1"/>
</dbReference>
<dbReference type="PIRSF" id="PIRSF500136">
    <property type="entry name" value="UDP_ManNAc_DH"/>
    <property type="match status" value="1"/>
</dbReference>
<dbReference type="AlphaFoldDB" id="A0A917HUQ7"/>
<dbReference type="GO" id="GO:0016616">
    <property type="term" value="F:oxidoreductase activity, acting on the CH-OH group of donors, NAD or NADP as acceptor"/>
    <property type="evidence" value="ECO:0007669"/>
    <property type="project" value="InterPro"/>
</dbReference>
<name>A0A917HUQ7_9BACL</name>
<evidence type="ECO:0000256" key="2">
    <source>
        <dbReference type="ARBA" id="ARBA00023027"/>
    </source>
</evidence>
<organism evidence="5 6">
    <name type="scientific">Paenibacillus radicis</name>
    <name type="common">ex Gao et al. 2016</name>
    <dbReference type="NCBI Taxonomy" id="1737354"/>
    <lineage>
        <taxon>Bacteria</taxon>
        <taxon>Bacillati</taxon>
        <taxon>Bacillota</taxon>
        <taxon>Bacilli</taxon>
        <taxon>Bacillales</taxon>
        <taxon>Paenibacillaceae</taxon>
        <taxon>Paenibacillus</taxon>
    </lineage>
</organism>
<reference evidence="5 6" key="1">
    <citation type="journal article" date="2014" name="Int. J. Syst. Evol. Microbiol.">
        <title>Complete genome sequence of Corynebacterium casei LMG S-19264T (=DSM 44701T), isolated from a smear-ripened cheese.</title>
        <authorList>
            <consortium name="US DOE Joint Genome Institute (JGI-PGF)"/>
            <person name="Walter F."/>
            <person name="Albersmeier A."/>
            <person name="Kalinowski J."/>
            <person name="Ruckert C."/>
        </authorList>
    </citation>
    <scope>NUCLEOTIDE SEQUENCE [LARGE SCALE GENOMIC DNA]</scope>
    <source>
        <strain evidence="5 6">CGMCC 1.15286</strain>
    </source>
</reference>
<dbReference type="NCBIfam" id="TIGR03026">
    <property type="entry name" value="NDP-sugDHase"/>
    <property type="match status" value="1"/>
</dbReference>
<comment type="caution">
    <text evidence="5">The sequence shown here is derived from an EMBL/GenBank/DDBJ whole genome shotgun (WGS) entry which is preliminary data.</text>
</comment>
<comment type="similarity">
    <text evidence="3">Belongs to the UDP-glucose/GDP-mannose dehydrogenase family.</text>
</comment>
<gene>
    <name evidence="5" type="ORF">GCM10010918_57570</name>
</gene>
<dbReference type="EMBL" id="BMHY01000027">
    <property type="protein sequence ID" value="GGG90998.1"/>
    <property type="molecule type" value="Genomic_DNA"/>
</dbReference>
<dbReference type="InterPro" id="IPR008927">
    <property type="entry name" value="6-PGluconate_DH-like_C_sf"/>
</dbReference>
<dbReference type="InterPro" id="IPR001732">
    <property type="entry name" value="UDP-Glc/GDP-Man_DH_N"/>
</dbReference>
<dbReference type="Pfam" id="PF00984">
    <property type="entry name" value="UDPG_MGDP_dh"/>
    <property type="match status" value="1"/>
</dbReference>
<dbReference type="SUPFAM" id="SSF51735">
    <property type="entry name" value="NAD(P)-binding Rossmann-fold domains"/>
    <property type="match status" value="1"/>
</dbReference>
<dbReference type="InterPro" id="IPR028359">
    <property type="entry name" value="UDP_ManNAc/GlcNAc_DH"/>
</dbReference>
<dbReference type="InterPro" id="IPR036220">
    <property type="entry name" value="UDP-Glc/GDP-Man_DH_C_sf"/>
</dbReference>
<protein>
    <submittedName>
        <fullName evidence="5">UDP-N-acetyl-D-glucosamine dehydrogenase</fullName>
    </submittedName>
</protein>
<dbReference type="RefSeq" id="WP_229692444.1">
    <property type="nucleotide sequence ID" value="NZ_BMHY01000027.1"/>
</dbReference>
<dbReference type="Pfam" id="PF03720">
    <property type="entry name" value="UDPG_MGDP_dh_C"/>
    <property type="match status" value="1"/>
</dbReference>
<sequence>MMIETAANGAGAAKGKVGIIGLGFVGLPLAIAFIKKGFNVVGIDLDPLKINAINEGRSYVQDIENEELDAAMASSRWFVSTEYTAVMGVDTIILCVPTPLSANHGPDLSYLTDACTRLYPLLRHGQLIIVESSTYPGTTREVVKPLLEKGGLQTGQNLFIAYSPERIDPGNRDNTLTGIPKVVSGVTPQCLARIEKLYSQLFDHVIPVSTTEAAETTKLLENSFRFINISFMNEFADICEKLNVNIWEVIEAAASKPYGYSPFYPGPGIGGHCIPIDPLYLQWKAEQFGITSKFIQLSQQINDAMPASIVTKLQLALPKGKALADARIIVYGVTYKRNIADSRESAAIAILNVLQQSGADISYHDPYVPSVRLANGTQLDSIVLTEDELEQADCLLIGTDHTVMPAQFIADHSKLILDTRHVFKKDIGKARIIRLGDGTSAY</sequence>
<dbReference type="InterPro" id="IPR017476">
    <property type="entry name" value="UDP-Glc/GDP-Man"/>
</dbReference>
<dbReference type="InterPro" id="IPR014027">
    <property type="entry name" value="UDP-Glc/GDP-Man_DH_C"/>
</dbReference>
<feature type="domain" description="UDP-glucose/GDP-mannose dehydrogenase C-terminal" evidence="4">
    <location>
        <begin position="329"/>
        <end position="425"/>
    </location>
</feature>
<evidence type="ECO:0000313" key="6">
    <source>
        <dbReference type="Proteomes" id="UP000600247"/>
    </source>
</evidence>
<dbReference type="InterPro" id="IPR036291">
    <property type="entry name" value="NAD(P)-bd_dom_sf"/>
</dbReference>
<keyword evidence="1" id="KW-0560">Oxidoreductase</keyword>
<dbReference type="Proteomes" id="UP000600247">
    <property type="component" value="Unassembled WGS sequence"/>
</dbReference>
<evidence type="ECO:0000259" key="4">
    <source>
        <dbReference type="SMART" id="SM00984"/>
    </source>
</evidence>
<accession>A0A917HUQ7</accession>
<keyword evidence="6" id="KW-1185">Reference proteome</keyword>
<keyword evidence="2" id="KW-0520">NAD</keyword>
<dbReference type="PANTHER" id="PTHR43491:SF1">
    <property type="entry name" value="UDP-N-ACETYL-D-MANNOSAMINE DEHYDROGENASE"/>
    <property type="match status" value="1"/>
</dbReference>
<evidence type="ECO:0000256" key="1">
    <source>
        <dbReference type="ARBA" id="ARBA00023002"/>
    </source>
</evidence>
<dbReference type="SMART" id="SM00984">
    <property type="entry name" value="UDPG_MGDP_dh_C"/>
    <property type="match status" value="1"/>
</dbReference>
<dbReference type="Pfam" id="PF03721">
    <property type="entry name" value="UDPG_MGDP_dh_N"/>
    <property type="match status" value="1"/>
</dbReference>
<dbReference type="PIRSF" id="PIRSF000124">
    <property type="entry name" value="UDPglc_GDPman_dh"/>
    <property type="match status" value="1"/>
</dbReference>